<proteinExistence type="predicted"/>
<dbReference type="InterPro" id="IPR052022">
    <property type="entry name" value="26kDa_periplasmic_antigen"/>
</dbReference>
<dbReference type="GO" id="GO:0006974">
    <property type="term" value="P:DNA damage response"/>
    <property type="evidence" value="ECO:0007669"/>
    <property type="project" value="TreeGrafter"/>
</dbReference>
<dbReference type="Proteomes" id="UP000652231">
    <property type="component" value="Unassembled WGS sequence"/>
</dbReference>
<dbReference type="EMBL" id="BMGK01000005">
    <property type="protein sequence ID" value="GGD91169.1"/>
    <property type="molecule type" value="Genomic_DNA"/>
</dbReference>
<evidence type="ECO:0000313" key="2">
    <source>
        <dbReference type="Proteomes" id="UP000652231"/>
    </source>
</evidence>
<comment type="caution">
    <text evidence="1">The sequence shown here is derived from an EMBL/GenBank/DDBJ whole genome shotgun (WGS) entry which is preliminary data.</text>
</comment>
<organism evidence="1 2">
    <name type="scientific">Planktosalinus lacus</name>
    <dbReference type="NCBI Taxonomy" id="1526573"/>
    <lineage>
        <taxon>Bacteria</taxon>
        <taxon>Pseudomonadati</taxon>
        <taxon>Bacteroidota</taxon>
        <taxon>Flavobacteriia</taxon>
        <taxon>Flavobacteriales</taxon>
        <taxon>Flavobacteriaceae</taxon>
        <taxon>Planktosalinus</taxon>
    </lineage>
</organism>
<evidence type="ECO:0000313" key="1">
    <source>
        <dbReference type="EMBL" id="GGD91169.1"/>
    </source>
</evidence>
<dbReference type="PANTHER" id="PTHR34387">
    <property type="entry name" value="SLR1258 PROTEIN"/>
    <property type="match status" value="1"/>
</dbReference>
<dbReference type="Pfam" id="PF04402">
    <property type="entry name" value="SIMPL"/>
    <property type="match status" value="1"/>
</dbReference>
<dbReference type="Gene3D" id="3.30.110.170">
    <property type="entry name" value="Protein of unknown function (DUF541), domain 1"/>
    <property type="match status" value="1"/>
</dbReference>
<accession>A0A8J2YAD5</accession>
<reference evidence="1" key="2">
    <citation type="submission" date="2020-09" db="EMBL/GenBank/DDBJ databases">
        <authorList>
            <person name="Sun Q."/>
            <person name="Zhou Y."/>
        </authorList>
    </citation>
    <scope>NUCLEOTIDE SEQUENCE</scope>
    <source>
        <strain evidence="1">CGMCC 1.12924</strain>
    </source>
</reference>
<dbReference type="InterPro" id="IPR007497">
    <property type="entry name" value="SIMPL/DUF541"/>
</dbReference>
<keyword evidence="2" id="KW-1185">Reference proteome</keyword>
<protein>
    <submittedName>
        <fullName evidence="1">SIMPL domain-containing protein</fullName>
    </submittedName>
</protein>
<gene>
    <name evidence="1" type="ORF">GCM10011312_13700</name>
</gene>
<dbReference type="PANTHER" id="PTHR34387:SF1">
    <property type="entry name" value="PERIPLASMIC IMMUNOGENIC PROTEIN"/>
    <property type="match status" value="1"/>
</dbReference>
<name>A0A8J2YAD5_9FLAO</name>
<dbReference type="AlphaFoldDB" id="A0A8J2YAD5"/>
<dbReference type="Gene3D" id="3.30.70.2970">
    <property type="entry name" value="Protein of unknown function (DUF541), domain 2"/>
    <property type="match status" value="1"/>
</dbReference>
<sequence>MFYSEQENFNVLAQQLNLTFKLQILKNMKNYILILVLLISSGIAAQHIPQPHVSVSGEGIVKVVPDQVKIQMSVENTGNDVIQLKTQNDKTVDAVLKHIKQFNVQDKDIQTQHVRLNKSYDYNKKSYSYSASQTLTVLLKDLSQYDALISGLVEKGINRIDGIVFGSSQSKSLQKEARKKAIEDAKMKAEEYASVLGQSIGKAIQITEPSNYSPPNPLYRMEAMAVSDSGNQTLAVGEIDITQSVQVVFELK</sequence>
<reference evidence="1" key="1">
    <citation type="journal article" date="2014" name="Int. J. Syst. Evol. Microbiol.">
        <title>Complete genome sequence of Corynebacterium casei LMG S-19264T (=DSM 44701T), isolated from a smear-ripened cheese.</title>
        <authorList>
            <consortium name="US DOE Joint Genome Institute (JGI-PGF)"/>
            <person name="Walter F."/>
            <person name="Albersmeier A."/>
            <person name="Kalinowski J."/>
            <person name="Ruckert C."/>
        </authorList>
    </citation>
    <scope>NUCLEOTIDE SEQUENCE</scope>
    <source>
        <strain evidence="1">CGMCC 1.12924</strain>
    </source>
</reference>